<protein>
    <submittedName>
        <fullName evidence="2">Uncharacterized protein</fullName>
    </submittedName>
</protein>
<feature type="region of interest" description="Disordered" evidence="1">
    <location>
        <begin position="81"/>
        <end position="131"/>
    </location>
</feature>
<dbReference type="EMBL" id="SGJD01000417">
    <property type="protein sequence ID" value="KAB0405243.1"/>
    <property type="molecule type" value="Genomic_DNA"/>
</dbReference>
<name>A0A6A1QDY0_BALPH</name>
<proteinExistence type="predicted"/>
<evidence type="ECO:0000256" key="1">
    <source>
        <dbReference type="SAM" id="MobiDB-lite"/>
    </source>
</evidence>
<reference evidence="2 3" key="1">
    <citation type="journal article" date="2019" name="PLoS ONE">
        <title>Genomic analyses reveal an absence of contemporary introgressive admixture between fin whales and blue whales, despite known hybrids.</title>
        <authorList>
            <person name="Westbury M.V."/>
            <person name="Petersen B."/>
            <person name="Lorenzen E.D."/>
        </authorList>
    </citation>
    <scope>NUCLEOTIDE SEQUENCE [LARGE SCALE GENOMIC DNA]</scope>
    <source>
        <strain evidence="2">FinWhale-01</strain>
    </source>
</reference>
<dbReference type="AlphaFoldDB" id="A0A6A1QDY0"/>
<comment type="caution">
    <text evidence="2">The sequence shown here is derived from an EMBL/GenBank/DDBJ whole genome shotgun (WGS) entry which is preliminary data.</text>
</comment>
<evidence type="ECO:0000313" key="3">
    <source>
        <dbReference type="Proteomes" id="UP000437017"/>
    </source>
</evidence>
<gene>
    <name evidence="2" type="ORF">E2I00_012033</name>
</gene>
<organism evidence="2 3">
    <name type="scientific">Balaenoptera physalus</name>
    <name type="common">Fin whale</name>
    <name type="synonym">Balaena physalus</name>
    <dbReference type="NCBI Taxonomy" id="9770"/>
    <lineage>
        <taxon>Eukaryota</taxon>
        <taxon>Metazoa</taxon>
        <taxon>Chordata</taxon>
        <taxon>Craniata</taxon>
        <taxon>Vertebrata</taxon>
        <taxon>Euteleostomi</taxon>
        <taxon>Mammalia</taxon>
        <taxon>Eutheria</taxon>
        <taxon>Laurasiatheria</taxon>
        <taxon>Artiodactyla</taxon>
        <taxon>Whippomorpha</taxon>
        <taxon>Cetacea</taxon>
        <taxon>Mysticeti</taxon>
        <taxon>Balaenopteridae</taxon>
        <taxon>Balaenoptera</taxon>
    </lineage>
</organism>
<evidence type="ECO:0000313" key="2">
    <source>
        <dbReference type="EMBL" id="KAB0405243.1"/>
    </source>
</evidence>
<sequence length="131" mass="13804">MVSSTRNVATSSLEGSRNLSALSSPARYSAAVLSSAAATVSAVLAAKTRKSFYLACCHSDSSVLTPSTFYRKSRKQWHVHGSGGISQLGRKAAPAQGWGHLGTKGRAHSRGEANADVCPLQPGHQVKQQRL</sequence>
<accession>A0A6A1QDY0</accession>
<keyword evidence="3" id="KW-1185">Reference proteome</keyword>
<dbReference type="Proteomes" id="UP000437017">
    <property type="component" value="Unassembled WGS sequence"/>
</dbReference>